<evidence type="ECO:0000256" key="10">
    <source>
        <dbReference type="ARBA" id="ARBA00022741"/>
    </source>
</evidence>
<evidence type="ECO:0000256" key="8">
    <source>
        <dbReference type="ARBA" id="ARBA00022729"/>
    </source>
</evidence>
<dbReference type="InterPro" id="IPR050647">
    <property type="entry name" value="Plant_LRR-RLKs"/>
</dbReference>
<organism evidence="22 23">
    <name type="scientific">Striga asiatica</name>
    <name type="common">Asiatic witchweed</name>
    <name type="synonym">Buchnera asiatica</name>
    <dbReference type="NCBI Taxonomy" id="4170"/>
    <lineage>
        <taxon>Eukaryota</taxon>
        <taxon>Viridiplantae</taxon>
        <taxon>Streptophyta</taxon>
        <taxon>Embryophyta</taxon>
        <taxon>Tracheophyta</taxon>
        <taxon>Spermatophyta</taxon>
        <taxon>Magnoliopsida</taxon>
        <taxon>eudicotyledons</taxon>
        <taxon>Gunneridae</taxon>
        <taxon>Pentapetalae</taxon>
        <taxon>asterids</taxon>
        <taxon>lamiids</taxon>
        <taxon>Lamiales</taxon>
        <taxon>Orobanchaceae</taxon>
        <taxon>Buchnereae</taxon>
        <taxon>Striga</taxon>
    </lineage>
</organism>
<evidence type="ECO:0000313" key="23">
    <source>
        <dbReference type="Proteomes" id="UP000325081"/>
    </source>
</evidence>
<keyword evidence="10" id="KW-0547">Nucleotide-binding</keyword>
<keyword evidence="6" id="KW-0808">Transferase</keyword>
<keyword evidence="23" id="KW-1185">Reference proteome</keyword>
<dbReference type="Gene3D" id="3.30.200.20">
    <property type="entry name" value="Phosphorylase Kinase, domain 1"/>
    <property type="match status" value="2"/>
</dbReference>
<dbReference type="InterPro" id="IPR013210">
    <property type="entry name" value="LRR_N_plant-typ"/>
</dbReference>
<keyword evidence="13 19" id="KW-1133">Transmembrane helix</keyword>
<comment type="catalytic activity">
    <reaction evidence="18">
        <text>L-seryl-[protein] + ATP = O-phospho-L-seryl-[protein] + ADP + H(+)</text>
        <dbReference type="Rhea" id="RHEA:17989"/>
        <dbReference type="Rhea" id="RHEA-COMP:9863"/>
        <dbReference type="Rhea" id="RHEA-COMP:11604"/>
        <dbReference type="ChEBI" id="CHEBI:15378"/>
        <dbReference type="ChEBI" id="CHEBI:29999"/>
        <dbReference type="ChEBI" id="CHEBI:30616"/>
        <dbReference type="ChEBI" id="CHEBI:83421"/>
        <dbReference type="ChEBI" id="CHEBI:456216"/>
        <dbReference type="EC" id="2.7.11.1"/>
    </reaction>
</comment>
<dbReference type="OrthoDB" id="2151624at2759"/>
<gene>
    <name evidence="22" type="ORF">STAS_32182</name>
</gene>
<reference evidence="23" key="1">
    <citation type="journal article" date="2019" name="Curr. Biol.">
        <title>Genome Sequence of Striga asiatica Provides Insight into the Evolution of Plant Parasitism.</title>
        <authorList>
            <person name="Yoshida S."/>
            <person name="Kim S."/>
            <person name="Wafula E.K."/>
            <person name="Tanskanen J."/>
            <person name="Kim Y.M."/>
            <person name="Honaas L."/>
            <person name="Yang Z."/>
            <person name="Spallek T."/>
            <person name="Conn C.E."/>
            <person name="Ichihashi Y."/>
            <person name="Cheong K."/>
            <person name="Cui S."/>
            <person name="Der J.P."/>
            <person name="Gundlach H."/>
            <person name="Jiao Y."/>
            <person name="Hori C."/>
            <person name="Ishida J.K."/>
            <person name="Kasahara H."/>
            <person name="Kiba T."/>
            <person name="Kim M.S."/>
            <person name="Koo N."/>
            <person name="Laohavisit A."/>
            <person name="Lee Y.H."/>
            <person name="Lumba S."/>
            <person name="McCourt P."/>
            <person name="Mortimer J.C."/>
            <person name="Mutuku J.M."/>
            <person name="Nomura T."/>
            <person name="Sasaki-Sekimoto Y."/>
            <person name="Seto Y."/>
            <person name="Wang Y."/>
            <person name="Wakatake T."/>
            <person name="Sakakibara H."/>
            <person name="Demura T."/>
            <person name="Yamaguchi S."/>
            <person name="Yoneyama K."/>
            <person name="Manabe R.I."/>
            <person name="Nelson D.C."/>
            <person name="Schulman A.H."/>
            <person name="Timko M.P."/>
            <person name="dePamphilis C.W."/>
            <person name="Choi D."/>
            <person name="Shirasu K."/>
        </authorList>
    </citation>
    <scope>NUCLEOTIDE SEQUENCE [LARGE SCALE GENOMIC DNA]</scope>
    <source>
        <strain evidence="23">cv. UVA1</strain>
    </source>
</reference>
<dbReference type="EC" id="2.7.11.1" evidence="2"/>
<proteinExistence type="predicted"/>
<evidence type="ECO:0000256" key="9">
    <source>
        <dbReference type="ARBA" id="ARBA00022737"/>
    </source>
</evidence>
<keyword evidence="7 19" id="KW-0812">Transmembrane</keyword>
<comment type="caution">
    <text evidence="22">The sequence shown here is derived from an EMBL/GenBank/DDBJ whole genome shotgun (WGS) entry which is preliminary data.</text>
</comment>
<dbReference type="FunFam" id="3.30.200.20:FF:000309">
    <property type="entry name" value="Leucine-rich repeat receptor protein kinase MSP1"/>
    <property type="match status" value="1"/>
</dbReference>
<dbReference type="FunFam" id="3.80.10.10:FF:000400">
    <property type="entry name" value="Nuclear pore complex protein NUP107"/>
    <property type="match status" value="2"/>
</dbReference>
<dbReference type="Gene3D" id="1.10.510.10">
    <property type="entry name" value="Transferase(Phosphotransferase) domain 1"/>
    <property type="match status" value="3"/>
</dbReference>
<evidence type="ECO:0000256" key="2">
    <source>
        <dbReference type="ARBA" id="ARBA00012513"/>
    </source>
</evidence>
<evidence type="ECO:0000259" key="21">
    <source>
        <dbReference type="PROSITE" id="PS50011"/>
    </source>
</evidence>
<dbReference type="Pfam" id="PF00560">
    <property type="entry name" value="LRR_1"/>
    <property type="match status" value="4"/>
</dbReference>
<keyword evidence="15 22" id="KW-0675">Receptor</keyword>
<dbReference type="Pfam" id="PF08263">
    <property type="entry name" value="LRRNT_2"/>
    <property type="match status" value="2"/>
</dbReference>
<evidence type="ECO:0000256" key="18">
    <source>
        <dbReference type="ARBA" id="ARBA00048679"/>
    </source>
</evidence>
<evidence type="ECO:0000313" key="22">
    <source>
        <dbReference type="EMBL" id="GER54586.1"/>
    </source>
</evidence>
<dbReference type="SUPFAM" id="SSF56112">
    <property type="entry name" value="Protein kinase-like (PK-like)"/>
    <property type="match status" value="2"/>
</dbReference>
<evidence type="ECO:0000256" key="19">
    <source>
        <dbReference type="SAM" id="Phobius"/>
    </source>
</evidence>
<dbReference type="GO" id="GO:0016020">
    <property type="term" value="C:membrane"/>
    <property type="evidence" value="ECO:0007669"/>
    <property type="project" value="UniProtKB-SubCell"/>
</dbReference>
<evidence type="ECO:0000256" key="16">
    <source>
        <dbReference type="ARBA" id="ARBA00023180"/>
    </source>
</evidence>
<evidence type="ECO:0000256" key="5">
    <source>
        <dbReference type="ARBA" id="ARBA00022614"/>
    </source>
</evidence>
<dbReference type="SUPFAM" id="SSF52058">
    <property type="entry name" value="L domain-like"/>
    <property type="match status" value="2"/>
</dbReference>
<dbReference type="CDD" id="cd14066">
    <property type="entry name" value="STKc_IRAK"/>
    <property type="match status" value="1"/>
</dbReference>
<protein>
    <recommendedName>
        <fullName evidence="2">non-specific serine/threonine protein kinase</fullName>
        <ecNumber evidence="2">2.7.11.1</ecNumber>
    </recommendedName>
</protein>
<evidence type="ECO:0000256" key="12">
    <source>
        <dbReference type="ARBA" id="ARBA00022840"/>
    </source>
</evidence>
<keyword evidence="4" id="KW-0597">Phosphoprotein</keyword>
<feature type="signal peptide" evidence="20">
    <location>
        <begin position="1"/>
        <end position="20"/>
    </location>
</feature>
<dbReference type="EMBL" id="BKCP01011292">
    <property type="protein sequence ID" value="GER54586.1"/>
    <property type="molecule type" value="Genomic_DNA"/>
</dbReference>
<feature type="chain" id="PRO_5023021249" description="non-specific serine/threonine protein kinase" evidence="20">
    <location>
        <begin position="21"/>
        <end position="1216"/>
    </location>
</feature>
<evidence type="ECO:0000256" key="14">
    <source>
        <dbReference type="ARBA" id="ARBA00023136"/>
    </source>
</evidence>
<keyword evidence="14 19" id="KW-0472">Membrane</keyword>
<keyword evidence="5" id="KW-0433">Leucine-rich repeat</keyword>
<dbReference type="Pfam" id="PF07714">
    <property type="entry name" value="PK_Tyr_Ser-Thr"/>
    <property type="match status" value="2"/>
</dbReference>
<dbReference type="PANTHER" id="PTHR48056">
    <property type="entry name" value="LRR RECEPTOR-LIKE SERINE/THREONINE-PROTEIN KINASE-RELATED"/>
    <property type="match status" value="1"/>
</dbReference>
<dbReference type="GO" id="GO:0004674">
    <property type="term" value="F:protein serine/threonine kinase activity"/>
    <property type="evidence" value="ECO:0007669"/>
    <property type="project" value="UniProtKB-KW"/>
</dbReference>
<evidence type="ECO:0000256" key="4">
    <source>
        <dbReference type="ARBA" id="ARBA00022553"/>
    </source>
</evidence>
<evidence type="ECO:0000256" key="15">
    <source>
        <dbReference type="ARBA" id="ARBA00023170"/>
    </source>
</evidence>
<evidence type="ECO:0000256" key="17">
    <source>
        <dbReference type="ARBA" id="ARBA00047899"/>
    </source>
</evidence>
<dbReference type="InterPro" id="IPR001611">
    <property type="entry name" value="Leu-rich_rpt"/>
</dbReference>
<dbReference type="InterPro" id="IPR001245">
    <property type="entry name" value="Ser-Thr/Tyr_kinase_cat_dom"/>
</dbReference>
<dbReference type="GO" id="GO:0033612">
    <property type="term" value="F:receptor serine/threonine kinase binding"/>
    <property type="evidence" value="ECO:0007669"/>
    <property type="project" value="TreeGrafter"/>
</dbReference>
<dbReference type="InterPro" id="IPR011009">
    <property type="entry name" value="Kinase-like_dom_sf"/>
</dbReference>
<evidence type="ECO:0000256" key="13">
    <source>
        <dbReference type="ARBA" id="ARBA00022989"/>
    </source>
</evidence>
<dbReference type="PROSITE" id="PS50011">
    <property type="entry name" value="PROTEIN_KINASE_DOM"/>
    <property type="match status" value="2"/>
</dbReference>
<feature type="domain" description="Protein kinase" evidence="21">
    <location>
        <begin position="302"/>
        <end position="587"/>
    </location>
</feature>
<keyword evidence="3" id="KW-0723">Serine/threonine-protein kinase</keyword>
<dbReference type="AlphaFoldDB" id="A0A5A7RBD4"/>
<evidence type="ECO:0000256" key="7">
    <source>
        <dbReference type="ARBA" id="ARBA00022692"/>
    </source>
</evidence>
<accession>A0A5A7RBD4</accession>
<feature type="transmembrane region" description="Helical" evidence="19">
    <location>
        <begin position="221"/>
        <end position="244"/>
    </location>
</feature>
<evidence type="ECO:0000256" key="20">
    <source>
        <dbReference type="SAM" id="SignalP"/>
    </source>
</evidence>
<dbReference type="Gene3D" id="3.80.10.10">
    <property type="entry name" value="Ribonuclease Inhibitor"/>
    <property type="match status" value="2"/>
</dbReference>
<keyword evidence="16" id="KW-0325">Glycoprotein</keyword>
<keyword evidence="8 20" id="KW-0732">Signal</keyword>
<dbReference type="InterPro" id="IPR032675">
    <property type="entry name" value="LRR_dom_sf"/>
</dbReference>
<comment type="catalytic activity">
    <reaction evidence="17">
        <text>L-threonyl-[protein] + ATP = O-phospho-L-threonyl-[protein] + ADP + H(+)</text>
        <dbReference type="Rhea" id="RHEA:46608"/>
        <dbReference type="Rhea" id="RHEA-COMP:11060"/>
        <dbReference type="Rhea" id="RHEA-COMP:11605"/>
        <dbReference type="ChEBI" id="CHEBI:15378"/>
        <dbReference type="ChEBI" id="CHEBI:30013"/>
        <dbReference type="ChEBI" id="CHEBI:30616"/>
        <dbReference type="ChEBI" id="CHEBI:61977"/>
        <dbReference type="ChEBI" id="CHEBI:456216"/>
        <dbReference type="EC" id="2.7.11.1"/>
    </reaction>
</comment>
<evidence type="ECO:0000256" key="3">
    <source>
        <dbReference type="ARBA" id="ARBA00022527"/>
    </source>
</evidence>
<dbReference type="Proteomes" id="UP000325081">
    <property type="component" value="Unassembled WGS sequence"/>
</dbReference>
<evidence type="ECO:0000256" key="11">
    <source>
        <dbReference type="ARBA" id="ARBA00022777"/>
    </source>
</evidence>
<keyword evidence="11 22" id="KW-0418">Kinase</keyword>
<dbReference type="FunFam" id="1.10.510.10:FF:000095">
    <property type="entry name" value="protein STRUBBELIG-RECEPTOR FAMILY 8"/>
    <property type="match status" value="1"/>
</dbReference>
<keyword evidence="12" id="KW-0067">ATP-binding</keyword>
<dbReference type="GO" id="GO:0005524">
    <property type="term" value="F:ATP binding"/>
    <property type="evidence" value="ECO:0007669"/>
    <property type="project" value="UniProtKB-KW"/>
</dbReference>
<comment type="subcellular location">
    <subcellularLocation>
        <location evidence="1">Membrane</location>
        <topology evidence="1">Single-pass type I membrane protein</topology>
    </subcellularLocation>
</comment>
<dbReference type="PANTHER" id="PTHR48056:SF34">
    <property type="entry name" value="LRR RECEPTOR-LIKE SERINE_THREONINE-PROTEIN KINASE ERL1"/>
    <property type="match status" value="1"/>
</dbReference>
<evidence type="ECO:0000256" key="1">
    <source>
        <dbReference type="ARBA" id="ARBA00004479"/>
    </source>
</evidence>
<sequence length="1216" mass="134904">MSLITVLICVLPVIIKLSHASQSDIYCLSSVKASLQDPNNYFETWNFANGTHTQICNFNGIDCWHENDNKVLNVKLSGMGLRGEFPLGLINCSSMTGLDLSSNELHGHIPVNISRYIGLLTSLDLSSNQFSGEIPVDLANCTFLNTLKLDNNRLTGQIPSQIGQLGRLKSFSAARNQLTGPVPGFYNSTAIGAESYEGNPGLCGGPGLNLCMGPVKNRNPAIIGGIVAGAAAGAIGVVIGMYLYMRKMSRKKRKEDDPLGNKWAKSIKGAKHVKARHFYLSMFEKSVSKMSLNDLMKATNDFSNENIIGSGRTGTMYKAQLQDGTFLTVKRLQDTHHSSKEFVSEMTTLGNVKHRNLVPLVGYCLTKTERFLVYTHMPNGTLHDLLHNKENGPVMDWPTRLKIATRAAKGLAWLHHSCNPRIIHRNISSNCILLDSGFEPKISDFGLARLMNPVDTHLSTFVNGEFGDLGYVAPEYARTLVATPKGDVYSFGVVLLELATGERPTHVGPRAHEGFKGSLAEWVLGLSGESRLREAVDGCLVGKGFDGEVYQFMKVACRCVGPAHKERPTMFEVYQLLRAVGERYDFTTEDEVLVVPEEDEEDEKLVELICKHNMLSSNYFHAPYAHITVSICVLLFIKLSHASEAAIHCLSSIKASLQDPNNYFETWNFANGTLTQICNFNGIDCWHENDNKVLNLKLSGMGLRGEFPLGLINCSSMTGLDLSSNELHGQIPVNISLYIGLLTSLDLSSNHFSGEIPVDLANCTFLNTLKLDNNRLTGQIPWQIGQLGRLKSFSVARNQLSGPVPGFYNSTAIGADSYEGNPGLCGGPGLPLCMGLAGPRTLDNATIIGAAVGCPLGFALGFWCYLYCTRFTNKKRQKKKQKQKQQQRECDPLCNKWTKSIKRAERVKISMFGKSVPRMSFHDLMKATNDFSRENIIVCGSTGTTYKLVLQDRTSFLVKRLRNIHYAEKEFVSEVVALGNMKHRNLTPLVGFCLTKKERLLVYKDMPNGTLHDKLHILNVGDKIMHWPLRLQIALRAAEGFAWLHSMGLVHGDIDPKCILLDEGYEPRISDFLPTNRLILRLSNSQEGDVYSFGVVLLELVTREKLTYVARLVPDDFGGNLVGWILGLSSSSKLEDVVDGFLVEKGFDDEILQVLEVACVCMSPIERERPTMREVCRLLRGVRRRCTTEHEISVLSDDDEDADHDELVEFVVDRDV</sequence>
<feature type="domain" description="Protein kinase" evidence="21">
    <location>
        <begin position="931"/>
        <end position="1193"/>
    </location>
</feature>
<keyword evidence="9" id="KW-0677">Repeat</keyword>
<dbReference type="InterPro" id="IPR000719">
    <property type="entry name" value="Prot_kinase_dom"/>
</dbReference>
<evidence type="ECO:0000256" key="6">
    <source>
        <dbReference type="ARBA" id="ARBA00022679"/>
    </source>
</evidence>
<feature type="transmembrane region" description="Helical" evidence="19">
    <location>
        <begin position="847"/>
        <end position="868"/>
    </location>
</feature>
<name>A0A5A7RBD4_STRAF</name>